<comment type="caution">
    <text evidence="2">The sequence shown here is derived from an EMBL/GenBank/DDBJ whole genome shotgun (WGS) entry which is preliminary data.</text>
</comment>
<organism evidence="2 3">
    <name type="scientific">Paratissierella segnis</name>
    <dbReference type="NCBI Taxonomy" id="2763679"/>
    <lineage>
        <taxon>Bacteria</taxon>
        <taxon>Bacillati</taxon>
        <taxon>Bacillota</taxon>
        <taxon>Tissierellia</taxon>
        <taxon>Tissierellales</taxon>
        <taxon>Tissierellaceae</taxon>
        <taxon>Paratissierella</taxon>
    </lineage>
</organism>
<dbReference type="GO" id="GO:0003700">
    <property type="term" value="F:DNA-binding transcription factor activity"/>
    <property type="evidence" value="ECO:0007669"/>
    <property type="project" value="InterPro"/>
</dbReference>
<dbReference type="AlphaFoldDB" id="A0A926EWW9"/>
<accession>A0A926EWW9</accession>
<dbReference type="Pfam" id="PF00126">
    <property type="entry name" value="HTH_1"/>
    <property type="match status" value="1"/>
</dbReference>
<dbReference type="SUPFAM" id="SSF46785">
    <property type="entry name" value="Winged helix' DNA-binding domain"/>
    <property type="match status" value="1"/>
</dbReference>
<sequence length="40" mass="4661">MNFTIAAEILYITQPVLSRHIKVLENEIGVKIFMRTRQSV</sequence>
<reference evidence="2" key="1">
    <citation type="submission" date="2020-08" db="EMBL/GenBank/DDBJ databases">
        <title>Genome public.</title>
        <authorList>
            <person name="Liu C."/>
            <person name="Sun Q."/>
        </authorList>
    </citation>
    <scope>NUCLEOTIDE SEQUENCE</scope>
    <source>
        <strain evidence="2">BX21</strain>
    </source>
</reference>
<dbReference type="Proteomes" id="UP000601171">
    <property type="component" value="Unassembled WGS sequence"/>
</dbReference>
<dbReference type="InterPro" id="IPR036388">
    <property type="entry name" value="WH-like_DNA-bd_sf"/>
</dbReference>
<keyword evidence="3" id="KW-1185">Reference proteome</keyword>
<dbReference type="InterPro" id="IPR000847">
    <property type="entry name" value="LysR_HTH_N"/>
</dbReference>
<protein>
    <submittedName>
        <fullName evidence="2">LysR family transcriptional regulator</fullName>
    </submittedName>
</protein>
<evidence type="ECO:0000313" key="3">
    <source>
        <dbReference type="Proteomes" id="UP000601171"/>
    </source>
</evidence>
<dbReference type="Gene3D" id="1.10.10.10">
    <property type="entry name" value="Winged helix-like DNA-binding domain superfamily/Winged helix DNA-binding domain"/>
    <property type="match status" value="1"/>
</dbReference>
<evidence type="ECO:0000313" key="2">
    <source>
        <dbReference type="EMBL" id="MBC8587740.1"/>
    </source>
</evidence>
<name>A0A926EWW9_9FIRM</name>
<gene>
    <name evidence="2" type="ORF">H8707_05765</name>
</gene>
<dbReference type="PRINTS" id="PR00039">
    <property type="entry name" value="HTHLYSR"/>
</dbReference>
<proteinExistence type="predicted"/>
<dbReference type="InterPro" id="IPR036390">
    <property type="entry name" value="WH_DNA-bd_sf"/>
</dbReference>
<dbReference type="EMBL" id="JACRTG010000016">
    <property type="protein sequence ID" value="MBC8587740.1"/>
    <property type="molecule type" value="Genomic_DNA"/>
</dbReference>
<evidence type="ECO:0000259" key="1">
    <source>
        <dbReference type="PROSITE" id="PS50931"/>
    </source>
</evidence>
<feature type="domain" description="HTH lysR-type" evidence="1">
    <location>
        <begin position="1"/>
        <end position="40"/>
    </location>
</feature>
<dbReference type="PROSITE" id="PS50931">
    <property type="entry name" value="HTH_LYSR"/>
    <property type="match status" value="1"/>
</dbReference>